<reference evidence="2 3" key="1">
    <citation type="submission" date="2023-04" db="EMBL/GenBank/DDBJ databases">
        <title>Complete genome sequence of Alisedimentitalea scapharcae.</title>
        <authorList>
            <person name="Rong J.-C."/>
            <person name="Yi M.-L."/>
            <person name="Zhao Q."/>
        </authorList>
    </citation>
    <scope>NUCLEOTIDE SEQUENCE [LARGE SCALE GENOMIC DNA]</scope>
    <source>
        <strain evidence="2 3">KCTC 42119</strain>
    </source>
</reference>
<dbReference type="RefSeq" id="WP_406649776.1">
    <property type="nucleotide sequence ID" value="NZ_CP123584.1"/>
</dbReference>
<dbReference type="InterPro" id="IPR036844">
    <property type="entry name" value="Hint_dom_sf"/>
</dbReference>
<name>A0ABZ2XXX2_9RHOB</name>
<keyword evidence="3" id="KW-1185">Reference proteome</keyword>
<dbReference type="EMBL" id="CP123584">
    <property type="protein sequence ID" value="WZK90738.1"/>
    <property type="molecule type" value="Genomic_DNA"/>
</dbReference>
<feature type="domain" description="Hedgehog/Intein (Hint)" evidence="1">
    <location>
        <begin position="24"/>
        <end position="154"/>
    </location>
</feature>
<dbReference type="InterPro" id="IPR028992">
    <property type="entry name" value="Hedgehog/Intein_dom"/>
</dbReference>
<protein>
    <submittedName>
        <fullName evidence="2">Hint domain-containing protein</fullName>
    </submittedName>
</protein>
<dbReference type="Proteomes" id="UP001623232">
    <property type="component" value="Chromosome"/>
</dbReference>
<accession>A0ABZ2XXX2</accession>
<dbReference type="Pfam" id="PF13403">
    <property type="entry name" value="Hint_2"/>
    <property type="match status" value="1"/>
</dbReference>
<evidence type="ECO:0000313" key="2">
    <source>
        <dbReference type="EMBL" id="WZK90738.1"/>
    </source>
</evidence>
<dbReference type="SUPFAM" id="SSF51294">
    <property type="entry name" value="Hedgehog/intein (Hint) domain"/>
    <property type="match status" value="1"/>
</dbReference>
<organism evidence="2 3">
    <name type="scientific">Aliisedimentitalea scapharcae</name>
    <dbReference type="NCBI Taxonomy" id="1524259"/>
    <lineage>
        <taxon>Bacteria</taxon>
        <taxon>Pseudomonadati</taxon>
        <taxon>Pseudomonadota</taxon>
        <taxon>Alphaproteobacteria</taxon>
        <taxon>Rhodobacterales</taxon>
        <taxon>Roseobacteraceae</taxon>
        <taxon>Aliisedimentitalea</taxon>
    </lineage>
</organism>
<sequence>MNMQETISARGRSPSAPVQPAITGFLTGTIILTQRGEVAVEDLVAGDKIISRDAGLVLLRGISSTTSRVRTVRVAAGSLGDTRPEEDMDLPADHRILVRDWRAKAVFGASQAMAAIGDLIDGEFITDLGEMDRCLFQLHFDSPHIVYAGGLEVECGPLPATPLQSAA</sequence>
<gene>
    <name evidence="2" type="ORF">QEZ52_09370</name>
</gene>
<evidence type="ECO:0000313" key="3">
    <source>
        <dbReference type="Proteomes" id="UP001623232"/>
    </source>
</evidence>
<evidence type="ECO:0000259" key="1">
    <source>
        <dbReference type="Pfam" id="PF13403"/>
    </source>
</evidence>
<proteinExistence type="predicted"/>